<evidence type="ECO:0000256" key="1">
    <source>
        <dbReference type="SAM" id="MobiDB-lite"/>
    </source>
</evidence>
<sequence>MKSKFIPLAIALVGILCFATSFIIPSSNSGELEVEIEKSAFIMPAVHRVYSNPDALNGKYHLFKAKITNKSNQTLEDVTVKYRIPDYIDWTELTVSGQMFPGQTLVIPCYPKFKDDITEKSTESIEKAQIEISWDGAEEDDIIEEEFSFKITNRNEYVYTGVKTEEISTWSDMYDNDALIACFVTPNDPVVKYYTQNLQEKMMKGEAASITRKPEDGVRFLANIYEATRKSHMVYSGTKGIPQSTEDIQSIVQQIRLPREVITGNTGLCIELSCLYASVLSAAGLDPIIYMVPGHAYPGFKMNGQYFAIEATSINGQGLGGIASAEEAFKKGNENLKEFMERAQSGDPRYTLVDIHAVNQQGVTAMDLKDNDFMRKKVDDIVASWSSEQPVQPKNETQPNRRPSNTEIIVPENSIKTSALSFAIPNGWQTMMRPVPQVPILTAQVVAPDQLTTVSIYDIPAASIEEAMQTIDQYMLNFGMQMQYQSNGNTISGQTQAQDGSTFNWVGKCLKSQNGIRVVAVGAPSYAYNQKTGIINQVFNSIR</sequence>
<dbReference type="Proteomes" id="UP000321578">
    <property type="component" value="Unassembled WGS sequence"/>
</dbReference>
<comment type="caution">
    <text evidence="2">The sequence shown here is derived from an EMBL/GenBank/DDBJ whole genome shotgun (WGS) entry which is preliminary data.</text>
</comment>
<proteinExistence type="predicted"/>
<feature type="region of interest" description="Disordered" evidence="1">
    <location>
        <begin position="384"/>
        <end position="405"/>
    </location>
</feature>
<dbReference type="RefSeq" id="WP_147085931.1">
    <property type="nucleotide sequence ID" value="NZ_VORM01000012.1"/>
</dbReference>
<dbReference type="EMBL" id="VORO01000006">
    <property type="protein sequence ID" value="TXD89573.1"/>
    <property type="molecule type" value="Genomic_DNA"/>
</dbReference>
<protein>
    <recommendedName>
        <fullName evidence="4">Transglutaminase domain-containing protein</fullName>
    </recommendedName>
</protein>
<dbReference type="OrthoDB" id="1393543at2"/>
<accession>A0A5C6ZIC9</accession>
<gene>
    <name evidence="2" type="ORF">ESY86_07240</name>
</gene>
<keyword evidence="3" id="KW-1185">Reference proteome</keyword>
<evidence type="ECO:0000313" key="2">
    <source>
        <dbReference type="EMBL" id="TXD89573.1"/>
    </source>
</evidence>
<evidence type="ECO:0000313" key="3">
    <source>
        <dbReference type="Proteomes" id="UP000321578"/>
    </source>
</evidence>
<reference evidence="2 3" key="1">
    <citation type="submission" date="2019-08" db="EMBL/GenBank/DDBJ databases">
        <title>Genomes of Subsaximicrobium wynnwilliamsii strains.</title>
        <authorList>
            <person name="Bowman J.P."/>
        </authorList>
    </citation>
    <scope>NUCLEOTIDE SEQUENCE [LARGE SCALE GENOMIC DNA]</scope>
    <source>
        <strain evidence="2 3">2-80-2</strain>
    </source>
</reference>
<dbReference type="AlphaFoldDB" id="A0A5C6ZIC9"/>
<evidence type="ECO:0008006" key="4">
    <source>
        <dbReference type="Google" id="ProtNLM"/>
    </source>
</evidence>
<organism evidence="2 3">
    <name type="scientific">Subsaximicrobium wynnwilliamsii</name>
    <dbReference type="NCBI Taxonomy" id="291179"/>
    <lineage>
        <taxon>Bacteria</taxon>
        <taxon>Pseudomonadati</taxon>
        <taxon>Bacteroidota</taxon>
        <taxon>Flavobacteriia</taxon>
        <taxon>Flavobacteriales</taxon>
        <taxon>Flavobacteriaceae</taxon>
        <taxon>Subsaximicrobium</taxon>
    </lineage>
</organism>
<name>A0A5C6ZIC9_9FLAO</name>